<protein>
    <recommendedName>
        <fullName evidence="5">Extracellular ligand-gated ion channel</fullName>
    </recommendedName>
</protein>
<feature type="signal peptide" evidence="2">
    <location>
        <begin position="1"/>
        <end position="20"/>
    </location>
</feature>
<sequence length="300" mass="33567">MQRSLKILFVFVLPCFAAEAAYKIWWYSSGGSKIPFLGNVVVSNTVACILDLCSWFYRTVVFFLVCVLFRLICYLQILRMQDFALVFQGNSEVEAVLKEHLRIRRQLRIISHRYRSFILCGLISITASQFASLLMTTRPNSHLDIFNCGELAVCSVSLLAGLLILLRSAARITHKAQGVTCLAAKWHVCATIDSFDGGDGETPVAKVGDEQAFLENSSGSFDYDDVGDEEDELDNTKFIPAYAYSTISFQKRQALVTYFENNRAGITVFGFMLDRSSLHTIFGIELSLVLWLLGKTVGIS</sequence>
<dbReference type="InterPro" id="IPR021924">
    <property type="entry name" value="DUF3537"/>
</dbReference>
<evidence type="ECO:0000313" key="4">
    <source>
        <dbReference type="Proteomes" id="UP000298416"/>
    </source>
</evidence>
<feature type="chain" id="PRO_5036501263" description="Extracellular ligand-gated ion channel" evidence="2">
    <location>
        <begin position="21"/>
        <end position="300"/>
    </location>
</feature>
<keyword evidence="2" id="KW-0732">Signal</keyword>
<evidence type="ECO:0008006" key="5">
    <source>
        <dbReference type="Google" id="ProtNLM"/>
    </source>
</evidence>
<keyword evidence="1" id="KW-1133">Transmembrane helix</keyword>
<dbReference type="Proteomes" id="UP000298416">
    <property type="component" value="Unassembled WGS sequence"/>
</dbReference>
<gene>
    <name evidence="3" type="ORF">SASPL_130498</name>
</gene>
<comment type="caution">
    <text evidence="3">The sequence shown here is derived from an EMBL/GenBank/DDBJ whole genome shotgun (WGS) entry which is preliminary data.</text>
</comment>
<dbReference type="PANTHER" id="PTHR31963">
    <property type="entry name" value="RAS GUANINE NUCLEOTIDE EXCHANGE FACTOR K"/>
    <property type="match status" value="1"/>
</dbReference>
<proteinExistence type="predicted"/>
<keyword evidence="4" id="KW-1185">Reference proteome</keyword>
<dbReference type="Pfam" id="PF12056">
    <property type="entry name" value="DUF3537"/>
    <property type="match status" value="1"/>
</dbReference>
<evidence type="ECO:0000256" key="2">
    <source>
        <dbReference type="SAM" id="SignalP"/>
    </source>
</evidence>
<keyword evidence="1" id="KW-0812">Transmembrane</keyword>
<reference evidence="3" key="2">
    <citation type="submission" date="2020-08" db="EMBL/GenBank/DDBJ databases">
        <title>Plant Genome Project.</title>
        <authorList>
            <person name="Zhang R.-G."/>
        </authorList>
    </citation>
    <scope>NUCLEOTIDE SEQUENCE</scope>
    <source>
        <strain evidence="3">Huo1</strain>
        <tissue evidence="3">Leaf</tissue>
    </source>
</reference>
<feature type="transmembrane region" description="Helical" evidence="1">
    <location>
        <begin position="114"/>
        <end position="137"/>
    </location>
</feature>
<feature type="transmembrane region" description="Helical" evidence="1">
    <location>
        <begin position="55"/>
        <end position="75"/>
    </location>
</feature>
<dbReference type="PANTHER" id="PTHR31963:SF16">
    <property type="entry name" value="OS06G0635200 PROTEIN"/>
    <property type="match status" value="1"/>
</dbReference>
<evidence type="ECO:0000313" key="3">
    <source>
        <dbReference type="EMBL" id="KAG6407507.1"/>
    </source>
</evidence>
<keyword evidence="1" id="KW-0472">Membrane</keyword>
<evidence type="ECO:0000256" key="1">
    <source>
        <dbReference type="SAM" id="Phobius"/>
    </source>
</evidence>
<name>A0A8X8ZJH8_SALSN</name>
<dbReference type="EMBL" id="PNBA02000011">
    <property type="protein sequence ID" value="KAG6407507.1"/>
    <property type="molecule type" value="Genomic_DNA"/>
</dbReference>
<dbReference type="AlphaFoldDB" id="A0A8X8ZJH8"/>
<reference evidence="3" key="1">
    <citation type="submission" date="2018-01" db="EMBL/GenBank/DDBJ databases">
        <authorList>
            <person name="Mao J.F."/>
        </authorList>
    </citation>
    <scope>NUCLEOTIDE SEQUENCE</scope>
    <source>
        <strain evidence="3">Huo1</strain>
        <tissue evidence="3">Leaf</tissue>
    </source>
</reference>
<organism evidence="3">
    <name type="scientific">Salvia splendens</name>
    <name type="common">Scarlet sage</name>
    <dbReference type="NCBI Taxonomy" id="180675"/>
    <lineage>
        <taxon>Eukaryota</taxon>
        <taxon>Viridiplantae</taxon>
        <taxon>Streptophyta</taxon>
        <taxon>Embryophyta</taxon>
        <taxon>Tracheophyta</taxon>
        <taxon>Spermatophyta</taxon>
        <taxon>Magnoliopsida</taxon>
        <taxon>eudicotyledons</taxon>
        <taxon>Gunneridae</taxon>
        <taxon>Pentapetalae</taxon>
        <taxon>asterids</taxon>
        <taxon>lamiids</taxon>
        <taxon>Lamiales</taxon>
        <taxon>Lamiaceae</taxon>
        <taxon>Nepetoideae</taxon>
        <taxon>Mentheae</taxon>
        <taxon>Salviinae</taxon>
        <taxon>Salvia</taxon>
        <taxon>Salvia subgen. Calosphace</taxon>
        <taxon>core Calosphace</taxon>
    </lineage>
</organism>
<accession>A0A8X8ZJH8</accession>
<feature type="transmembrane region" description="Helical" evidence="1">
    <location>
        <begin position="143"/>
        <end position="166"/>
    </location>
</feature>